<accession>A0A7Y0LEF8</accession>
<dbReference type="RefSeq" id="WP_169075489.1">
    <property type="nucleotide sequence ID" value="NZ_JABBXH010000003.1"/>
</dbReference>
<name>A0A7Y0LEF8_9GAMM</name>
<evidence type="ECO:0008006" key="4">
    <source>
        <dbReference type="Google" id="ProtNLM"/>
    </source>
</evidence>
<dbReference type="AlphaFoldDB" id="A0A7Y0LEF8"/>
<gene>
    <name evidence="2" type="ORF">HII17_11400</name>
</gene>
<sequence>MRFVMKQKIFSLRDSFEIFDENDTLAYVAKGGFVSIRKGLTLKNNSDQNVAKIRQKLIAWKPTFYIKFNNGYRCKIKKCFFPLFKSRFLITTPQAEIVIDGDFWAHEYQFSCKGEEIANVSKRWFSFSDTYGVDIKYPEDVELILSAVAVIDMVIHDDSGSISSD</sequence>
<keyword evidence="3" id="KW-1185">Reference proteome</keyword>
<dbReference type="InterPro" id="IPR007612">
    <property type="entry name" value="LOR"/>
</dbReference>
<dbReference type="Gene3D" id="2.40.160.200">
    <property type="entry name" value="LURP1-related"/>
    <property type="match status" value="1"/>
</dbReference>
<dbReference type="SUPFAM" id="SSF54518">
    <property type="entry name" value="Tubby C-terminal domain-like"/>
    <property type="match status" value="1"/>
</dbReference>
<dbReference type="EMBL" id="JABBXH010000003">
    <property type="protein sequence ID" value="NMP32176.1"/>
    <property type="molecule type" value="Genomic_DNA"/>
</dbReference>
<dbReference type="Proteomes" id="UP000568664">
    <property type="component" value="Unassembled WGS sequence"/>
</dbReference>
<evidence type="ECO:0000313" key="3">
    <source>
        <dbReference type="Proteomes" id="UP000568664"/>
    </source>
</evidence>
<comment type="similarity">
    <text evidence="1">Belongs to the LOR family.</text>
</comment>
<evidence type="ECO:0000256" key="1">
    <source>
        <dbReference type="ARBA" id="ARBA00005437"/>
    </source>
</evidence>
<evidence type="ECO:0000313" key="2">
    <source>
        <dbReference type="EMBL" id="NMP32176.1"/>
    </source>
</evidence>
<protein>
    <recommendedName>
        <fullName evidence="4">LURP-one-related family protein</fullName>
    </recommendedName>
</protein>
<dbReference type="InterPro" id="IPR038595">
    <property type="entry name" value="LOR_sf"/>
</dbReference>
<dbReference type="InterPro" id="IPR025659">
    <property type="entry name" value="Tubby-like_C"/>
</dbReference>
<comment type="caution">
    <text evidence="2">The sequence shown here is derived from an EMBL/GenBank/DDBJ whole genome shotgun (WGS) entry which is preliminary data.</text>
</comment>
<proteinExistence type="inferred from homology"/>
<organism evidence="2 3">
    <name type="scientific">Thalassotalea algicola</name>
    <dbReference type="NCBI Taxonomy" id="2716224"/>
    <lineage>
        <taxon>Bacteria</taxon>
        <taxon>Pseudomonadati</taxon>
        <taxon>Pseudomonadota</taxon>
        <taxon>Gammaproteobacteria</taxon>
        <taxon>Alteromonadales</taxon>
        <taxon>Colwelliaceae</taxon>
        <taxon>Thalassotalea</taxon>
    </lineage>
</organism>
<reference evidence="2 3" key="1">
    <citation type="submission" date="2020-04" db="EMBL/GenBank/DDBJ databases">
        <title>Thalassotalea sp. M1531, isolated from the surface of marine red alga.</title>
        <authorList>
            <person name="Pang L."/>
            <person name="Lu D.-C."/>
        </authorList>
    </citation>
    <scope>NUCLEOTIDE SEQUENCE [LARGE SCALE GENOMIC DNA]</scope>
    <source>
        <strain evidence="2 3">M1531</strain>
    </source>
</reference>
<dbReference type="Pfam" id="PF04525">
    <property type="entry name" value="LOR"/>
    <property type="match status" value="1"/>
</dbReference>